<dbReference type="RefSeq" id="WP_007638173.1">
    <property type="nucleotide sequence ID" value="NZ_BAES01000046.1"/>
</dbReference>
<reference evidence="1 2" key="1">
    <citation type="journal article" date="2013" name="Genome Announc.">
        <title>Complete Genome Sequence of Glaciecola psychrophila Strain 170T.</title>
        <authorList>
            <person name="Yin J."/>
            <person name="Chen J."/>
            <person name="Liu G."/>
            <person name="Yu Y."/>
            <person name="Song L."/>
            <person name="Wang X."/>
            <person name="Qu X."/>
        </authorList>
    </citation>
    <scope>NUCLEOTIDE SEQUENCE [LARGE SCALE GENOMIC DNA]</scope>
    <source>
        <strain evidence="1 2">170</strain>
    </source>
</reference>
<dbReference type="AlphaFoldDB" id="K6ZPJ3"/>
<accession>K6ZPJ3</accession>
<dbReference type="PATRIC" id="fig|1129794.4.peg.198"/>
<dbReference type="Proteomes" id="UP000011864">
    <property type="component" value="Chromosome"/>
</dbReference>
<evidence type="ECO:0000313" key="2">
    <source>
        <dbReference type="Proteomes" id="UP000011864"/>
    </source>
</evidence>
<dbReference type="KEGG" id="gps:C427_0205"/>
<dbReference type="EMBL" id="CP003837">
    <property type="protein sequence ID" value="AGH42315.1"/>
    <property type="molecule type" value="Genomic_DNA"/>
</dbReference>
<proteinExistence type="predicted"/>
<organism evidence="1 2">
    <name type="scientific">Paraglaciecola psychrophila 170</name>
    <dbReference type="NCBI Taxonomy" id="1129794"/>
    <lineage>
        <taxon>Bacteria</taxon>
        <taxon>Pseudomonadati</taxon>
        <taxon>Pseudomonadota</taxon>
        <taxon>Gammaproteobacteria</taxon>
        <taxon>Alteromonadales</taxon>
        <taxon>Alteromonadaceae</taxon>
        <taxon>Paraglaciecola</taxon>
    </lineage>
</organism>
<gene>
    <name evidence="1" type="ORF">C427_0205</name>
</gene>
<evidence type="ECO:0000313" key="1">
    <source>
        <dbReference type="EMBL" id="AGH42315.1"/>
    </source>
</evidence>
<dbReference type="HOGENOM" id="CLU_3293752_0_0_6"/>
<protein>
    <submittedName>
        <fullName evidence="1">Uncharacterized protein</fullName>
    </submittedName>
</protein>
<keyword evidence="2" id="KW-1185">Reference proteome</keyword>
<sequence length="40" mass="4391">MLGFQSASNVLGPEFAAIEGNKLYMEIADQSRQLELTGFN</sequence>
<name>K6ZPJ3_9ALTE</name>